<evidence type="ECO:0000256" key="6">
    <source>
        <dbReference type="ARBA" id="ARBA00025581"/>
    </source>
</evidence>
<dbReference type="eggNOG" id="KOG3095">
    <property type="taxonomic scope" value="Eukaryota"/>
</dbReference>
<name>A0A0D9VQ55_9ORYZ</name>
<comment type="function">
    <text evidence="6">Recruits TFIIH to the initiation complex and stimulates the RNA polymerase II C-terminal domain kinase and DNA-dependent ATPase activities of TFIIH. Both TFIIH and TFIIE are required for promoter clearance by RNA polymerase.</text>
</comment>
<dbReference type="GO" id="GO:0006367">
    <property type="term" value="P:transcription initiation at RNA polymerase II promoter"/>
    <property type="evidence" value="ECO:0007669"/>
    <property type="project" value="InterPro"/>
</dbReference>
<organism evidence="9 10">
    <name type="scientific">Leersia perrieri</name>
    <dbReference type="NCBI Taxonomy" id="77586"/>
    <lineage>
        <taxon>Eukaryota</taxon>
        <taxon>Viridiplantae</taxon>
        <taxon>Streptophyta</taxon>
        <taxon>Embryophyta</taxon>
        <taxon>Tracheophyta</taxon>
        <taxon>Spermatophyta</taxon>
        <taxon>Magnoliopsida</taxon>
        <taxon>Liliopsida</taxon>
        <taxon>Poales</taxon>
        <taxon>Poaceae</taxon>
        <taxon>BOP clade</taxon>
        <taxon>Oryzoideae</taxon>
        <taxon>Oryzeae</taxon>
        <taxon>Oryzinae</taxon>
        <taxon>Leersia</taxon>
    </lineage>
</organism>
<keyword evidence="3" id="KW-0238">DNA-binding</keyword>
<dbReference type="AlphaFoldDB" id="A0A0D9VQ55"/>
<dbReference type="PANTHER" id="PTHR12716">
    <property type="entry name" value="TRANSCRIPTION INITIATION FACTOR IIE, BETA SUBUNIT"/>
    <property type="match status" value="1"/>
</dbReference>
<dbReference type="InterPro" id="IPR016656">
    <property type="entry name" value="TFIIE-bsu"/>
</dbReference>
<reference evidence="9" key="3">
    <citation type="submission" date="2015-04" db="UniProtKB">
        <authorList>
            <consortium name="EnsemblPlants"/>
        </authorList>
    </citation>
    <scope>IDENTIFICATION</scope>
</reference>
<protein>
    <recommendedName>
        <fullName evidence="8">TFIIE beta domain-containing protein</fullName>
    </recommendedName>
</protein>
<dbReference type="PANTHER" id="PTHR12716:SF8">
    <property type="entry name" value="TRANSCRIPTION INITIATION FACTOR IIE SUBUNIT BETA"/>
    <property type="match status" value="1"/>
</dbReference>
<dbReference type="PROSITE" id="PS51351">
    <property type="entry name" value="TFIIE_BETA_C"/>
    <property type="match status" value="1"/>
</dbReference>
<dbReference type="GO" id="GO:0001097">
    <property type="term" value="F:TFIIH-class transcription factor complex binding"/>
    <property type="evidence" value="ECO:0007669"/>
    <property type="project" value="TreeGrafter"/>
</dbReference>
<feature type="domain" description="TFIIE beta" evidence="8">
    <location>
        <begin position="64"/>
        <end position="139"/>
    </location>
</feature>
<feature type="region of interest" description="Disordered" evidence="7">
    <location>
        <begin position="229"/>
        <end position="266"/>
    </location>
</feature>
<evidence type="ECO:0000256" key="4">
    <source>
        <dbReference type="ARBA" id="ARBA00023163"/>
    </source>
</evidence>
<reference evidence="10" key="2">
    <citation type="submission" date="2013-12" db="EMBL/GenBank/DDBJ databases">
        <authorList>
            <person name="Yu Y."/>
            <person name="Lee S."/>
            <person name="de Baynast K."/>
            <person name="Wissotski M."/>
            <person name="Liu L."/>
            <person name="Talag J."/>
            <person name="Goicoechea J."/>
            <person name="Angelova A."/>
            <person name="Jetty R."/>
            <person name="Kudrna D."/>
            <person name="Golser W."/>
            <person name="Rivera L."/>
            <person name="Zhang J."/>
            <person name="Wing R."/>
        </authorList>
    </citation>
    <scope>NUCLEOTIDE SEQUENCE</scope>
</reference>
<evidence type="ECO:0000313" key="10">
    <source>
        <dbReference type="Proteomes" id="UP000032180"/>
    </source>
</evidence>
<evidence type="ECO:0000256" key="1">
    <source>
        <dbReference type="ARBA" id="ARBA00004123"/>
    </source>
</evidence>
<dbReference type="InterPro" id="IPR040501">
    <property type="entry name" value="TFA2_Winged_2"/>
</dbReference>
<keyword evidence="5" id="KW-0539">Nucleus</keyword>
<evidence type="ECO:0000256" key="3">
    <source>
        <dbReference type="ARBA" id="ARBA00023125"/>
    </source>
</evidence>
<feature type="compositionally biased region" description="Polar residues" evidence="7">
    <location>
        <begin position="231"/>
        <end position="240"/>
    </location>
</feature>
<keyword evidence="4" id="KW-0804">Transcription</keyword>
<evidence type="ECO:0000313" key="9">
    <source>
        <dbReference type="EnsemblPlants" id="LPERR03G04940.1"/>
    </source>
</evidence>
<evidence type="ECO:0000256" key="7">
    <source>
        <dbReference type="SAM" id="MobiDB-lite"/>
    </source>
</evidence>
<dbReference type="InterPro" id="IPR003166">
    <property type="entry name" value="TFIIE_bsu_DNA-bd"/>
</dbReference>
<sequence>MALNERLDKFKLQQERCQATLSSIAASQALTPRSNIAPRVQPINGPSAQAKPQQRIKFSDDTERLQRINLVRKSAVGAQIKLVIELLYKRRQALTAEQINEATYVHIHGNKEVFDRLKNNQKVQFDGNRFSYKSKYDLKGKDQLLSLIRDFPEGLPVVDIKDAYLSVLEDLEALKASKDIRWLSTSKGEDGVVFPDVDPKTKIKIDNDIKEFVSSIELPRDMMDIEKELQKSGQPTKTNSAARRRAAAEVHVLPPKPKSRKKRGITSRTKLTNAHLPELVSCPCHTTSSGINRKPLLPGMALNERLNKYKLQQGRCQTTLSGIAASQTSIPRSNISPRTRQALTAEQINVATYVHVHGNKVVFDCLRNNQKVHFDGIRFSYKSKYDLKGRDQLLSLIGEFPGVLPVVDVKDAYLAVLGDLKVGNVLLLLYLKSDMFKAVSTCSNAHLPELFMDLKL</sequence>
<dbReference type="GO" id="GO:0003677">
    <property type="term" value="F:DNA binding"/>
    <property type="evidence" value="ECO:0007669"/>
    <property type="project" value="UniProtKB-KW"/>
</dbReference>
<dbReference type="Pfam" id="PF18121">
    <property type="entry name" value="TFA2_Winged_2"/>
    <property type="match status" value="1"/>
</dbReference>
<dbReference type="HOGENOM" id="CLU_600456_0_0_1"/>
<evidence type="ECO:0000256" key="5">
    <source>
        <dbReference type="ARBA" id="ARBA00023242"/>
    </source>
</evidence>
<proteinExistence type="predicted"/>
<keyword evidence="10" id="KW-1185">Reference proteome</keyword>
<dbReference type="EnsemblPlants" id="LPERR03G04940.1">
    <property type="protein sequence ID" value="LPERR03G04940.1"/>
    <property type="gene ID" value="LPERR03G04940"/>
</dbReference>
<dbReference type="GO" id="GO:0005673">
    <property type="term" value="C:transcription factor TFIIE complex"/>
    <property type="evidence" value="ECO:0007669"/>
    <property type="project" value="InterPro"/>
</dbReference>
<dbReference type="Gramene" id="LPERR03G04940.1">
    <property type="protein sequence ID" value="LPERR03G04940.1"/>
    <property type="gene ID" value="LPERR03G04940"/>
</dbReference>
<evidence type="ECO:0000256" key="2">
    <source>
        <dbReference type="ARBA" id="ARBA00023015"/>
    </source>
</evidence>
<keyword evidence="2" id="KW-0805">Transcription regulation</keyword>
<reference evidence="9 10" key="1">
    <citation type="submission" date="2012-08" db="EMBL/GenBank/DDBJ databases">
        <title>Oryza genome evolution.</title>
        <authorList>
            <person name="Wing R.A."/>
        </authorList>
    </citation>
    <scope>NUCLEOTIDE SEQUENCE</scope>
</reference>
<evidence type="ECO:0000259" key="8">
    <source>
        <dbReference type="PROSITE" id="PS51351"/>
    </source>
</evidence>
<dbReference type="Pfam" id="PF02186">
    <property type="entry name" value="TFIIE_beta"/>
    <property type="match status" value="1"/>
</dbReference>
<comment type="subcellular location">
    <subcellularLocation>
        <location evidence="1">Nucleus</location>
    </subcellularLocation>
</comment>
<dbReference type="Proteomes" id="UP000032180">
    <property type="component" value="Chromosome 3"/>
</dbReference>
<accession>A0A0D9VQ55</accession>
<dbReference type="STRING" id="77586.A0A0D9VQ55"/>